<protein>
    <submittedName>
        <fullName evidence="1">Plasmodium vivax Vir protein, putative</fullName>
    </submittedName>
</protein>
<dbReference type="Proteomes" id="UP000243200">
    <property type="component" value="Unassembled WGS sequence"/>
</dbReference>
<dbReference type="VEuPathDB" id="PlasmoDB:PocGH01_00034700"/>
<dbReference type="Pfam" id="PF05795">
    <property type="entry name" value="Plasmodium_Vir"/>
    <property type="match status" value="1"/>
</dbReference>
<dbReference type="EMBL" id="FLRJ01000217">
    <property type="protein sequence ID" value="SBT73053.1"/>
    <property type="molecule type" value="Genomic_DNA"/>
</dbReference>
<dbReference type="InterPro" id="IPR008780">
    <property type="entry name" value="Plasmodium_Vir"/>
</dbReference>
<dbReference type="VEuPathDB" id="PlasmoDB:POWCR01_000075900"/>
<sequence>MAPGNHHAVIYNYIYFGDLYNITLYFNLTFFIKNNENCGEYREFFKRIILRRIFEALNYDYSDLSTYNEKSNNNIFVHSKKKEMIGICKRVLSNLENSTMLNTANSSYDTCILFNYWIYDTLAGIYGAENTTDIAHAFGSLQFIWSYLNYYQKNKTFYEKCKPSYNIYDHEDWKHRKQLNDYYVDYDYLYKMASSFDPECKYYKKIEEKTSLFKHFDDLCVTDENKCPKFYNQCQSYNPKSVLPLLPCDIKINADRAATERASTVNRSPGHGKVPRIGADGLSLQGIANGPHIRGSTSEISQIGTKVGHSVLGLAPVLVTATALYRYTPIGPWIPKFSGIHQNILSDMDGDEIDGFSSNAQEIGDMFFDNTPNYISYQP</sequence>
<reference evidence="1 2" key="1">
    <citation type="submission" date="2016-06" db="EMBL/GenBank/DDBJ databases">
        <authorList>
            <consortium name="Pathogen Informatics"/>
        </authorList>
    </citation>
    <scope>NUCLEOTIDE SEQUENCE [LARGE SCALE GENOMIC DNA]</scope>
</reference>
<name>A0A1C3KH75_PLAOA</name>
<dbReference type="AlphaFoldDB" id="A0A1C3KH75"/>
<gene>
    <name evidence="1" type="primary">PowCR01_000075900</name>
    <name evidence="1" type="ORF">POWCR01_000075900</name>
</gene>
<organism evidence="1 2">
    <name type="scientific">Plasmodium ovale</name>
    <name type="common">malaria parasite P. ovale</name>
    <dbReference type="NCBI Taxonomy" id="36330"/>
    <lineage>
        <taxon>Eukaryota</taxon>
        <taxon>Sar</taxon>
        <taxon>Alveolata</taxon>
        <taxon>Apicomplexa</taxon>
        <taxon>Aconoidasida</taxon>
        <taxon>Haemosporida</taxon>
        <taxon>Plasmodiidae</taxon>
        <taxon>Plasmodium</taxon>
        <taxon>Plasmodium (Plasmodium)</taxon>
    </lineage>
</organism>
<feature type="non-terminal residue" evidence="1">
    <location>
        <position position="379"/>
    </location>
</feature>
<proteinExistence type="predicted"/>
<accession>A0A1C3KH75</accession>
<evidence type="ECO:0000313" key="1">
    <source>
        <dbReference type="EMBL" id="SBT73053.1"/>
    </source>
</evidence>
<dbReference type="OrthoDB" id="7250310at2759"/>
<evidence type="ECO:0000313" key="2">
    <source>
        <dbReference type="Proteomes" id="UP000243200"/>
    </source>
</evidence>